<dbReference type="OrthoDB" id="47449at2759"/>
<feature type="chain" id="PRO_5019185366" description="EF-hand domain-containing protein" evidence="2">
    <location>
        <begin position="28"/>
        <end position="440"/>
    </location>
</feature>
<keyword evidence="4" id="KW-1185">Reference proteome</keyword>
<feature type="compositionally biased region" description="Polar residues" evidence="1">
    <location>
        <begin position="205"/>
        <end position="215"/>
    </location>
</feature>
<evidence type="ECO:0000256" key="2">
    <source>
        <dbReference type="SAM" id="SignalP"/>
    </source>
</evidence>
<feature type="region of interest" description="Disordered" evidence="1">
    <location>
        <begin position="161"/>
        <end position="215"/>
    </location>
</feature>
<accession>A0A448ZSU1</accession>
<evidence type="ECO:0008006" key="5">
    <source>
        <dbReference type="Google" id="ProtNLM"/>
    </source>
</evidence>
<feature type="signal peptide" evidence="2">
    <location>
        <begin position="1"/>
        <end position="27"/>
    </location>
</feature>
<evidence type="ECO:0000313" key="4">
    <source>
        <dbReference type="Proteomes" id="UP000291116"/>
    </source>
</evidence>
<evidence type="ECO:0000256" key="1">
    <source>
        <dbReference type="SAM" id="MobiDB-lite"/>
    </source>
</evidence>
<organism evidence="3 4">
    <name type="scientific">Pseudo-nitzschia multistriata</name>
    <dbReference type="NCBI Taxonomy" id="183589"/>
    <lineage>
        <taxon>Eukaryota</taxon>
        <taxon>Sar</taxon>
        <taxon>Stramenopiles</taxon>
        <taxon>Ochrophyta</taxon>
        <taxon>Bacillariophyta</taxon>
        <taxon>Bacillariophyceae</taxon>
        <taxon>Bacillariophycidae</taxon>
        <taxon>Bacillariales</taxon>
        <taxon>Bacillariaceae</taxon>
        <taxon>Pseudo-nitzschia</taxon>
    </lineage>
</organism>
<dbReference type="EMBL" id="CAACVS010000688">
    <property type="protein sequence ID" value="VEU45111.1"/>
    <property type="molecule type" value="Genomic_DNA"/>
</dbReference>
<dbReference type="Proteomes" id="UP000291116">
    <property type="component" value="Unassembled WGS sequence"/>
</dbReference>
<protein>
    <recommendedName>
        <fullName evidence="5">EF-hand domain-containing protein</fullName>
    </recommendedName>
</protein>
<keyword evidence="2" id="KW-0732">Signal</keyword>
<evidence type="ECO:0000313" key="3">
    <source>
        <dbReference type="EMBL" id="VEU45111.1"/>
    </source>
</evidence>
<proteinExistence type="predicted"/>
<name>A0A448ZSU1_9STRA</name>
<gene>
    <name evidence="3" type="ORF">PSNMU_V1.4_AUG-EV-PASAV3_0122630</name>
</gene>
<reference evidence="3 4" key="1">
    <citation type="submission" date="2019-01" db="EMBL/GenBank/DDBJ databases">
        <authorList>
            <person name="Ferrante I. M."/>
        </authorList>
    </citation>
    <scope>NUCLEOTIDE SEQUENCE [LARGE SCALE GENOMIC DNA]</scope>
    <source>
        <strain evidence="3 4">B856</strain>
    </source>
</reference>
<sequence length="440" mass="48343">MMRKFNQQKCCFLWLIASLLLPDLVDCMNGSITDSDKGLQRRKAQSYQLSRAYSHHQGCVDDMYSSDLDGDMKLSEDEYVLFISKRSRGEIGADGYTELPFSLISTFIYGSCFCSYMSHAPFCCVGGAARIDLDSSQSKFIEDNLITICRTVDEAIKNEIGTFGPSPTIEPSFKPSDVTQSPTSAPSVAPSAAPSAAPTEAQTSEAPTIASTGNLTEFPSPAPSIFIDTPPPEPDALACVNFQYGIRNDEGLTSADIENEIGNSYKSDLIVATRFVTIQALNETFPEDAEERALRKASTDRSPSKTHKNRLTIVNLGRFGLDEYYSPQGERISSILAVKDEGKKFRRRTAYLPVTTENRISNMDSRRLVFYTDSNPPVISSIFDNSHCPELRIDGIVCSIVDTKVCVTLEEGDDEDDVKEALLDGIEKSFDDGSFASAIP</sequence>
<feature type="compositionally biased region" description="Low complexity" evidence="1">
    <location>
        <begin position="179"/>
        <end position="204"/>
    </location>
</feature>
<dbReference type="AlphaFoldDB" id="A0A448ZSU1"/>